<feature type="transmembrane region" description="Helical" evidence="2">
    <location>
        <begin position="6"/>
        <end position="27"/>
    </location>
</feature>
<evidence type="ECO:0000313" key="5">
    <source>
        <dbReference type="Proteomes" id="UP001271769"/>
    </source>
</evidence>
<evidence type="ECO:0000256" key="1">
    <source>
        <dbReference type="SAM" id="MobiDB-lite"/>
    </source>
</evidence>
<sequence>MMSFGLITDFILVALLAATLFYVLKLLRRLGELQKDRDSFQKLIQDFTAATTQADRALADLRIGADGVGRELGERIGKGQGVIGELQRSSEDLKMLIARAEAASDKLETQLGASRQAPPPPPKVRSDGDSAVAQDPQTQALLSALGRIR</sequence>
<gene>
    <name evidence="4" type="ORF">SMD31_01280</name>
</gene>
<dbReference type="RefSeq" id="WP_320498792.1">
    <property type="nucleotide sequence ID" value="NZ_JAXCLX010000001.1"/>
</dbReference>
<evidence type="ECO:0000259" key="3">
    <source>
        <dbReference type="Pfam" id="PF20072"/>
    </source>
</evidence>
<keyword evidence="2" id="KW-0812">Transmembrane</keyword>
<reference evidence="4 5" key="1">
    <citation type="journal article" date="2013" name="Antonie Van Leeuwenhoek">
        <title>Dongia rigui sp. nov., isolated from freshwater of a large wetland in Korea.</title>
        <authorList>
            <person name="Baik K.S."/>
            <person name="Hwang Y.M."/>
            <person name="Choi J.S."/>
            <person name="Kwon J."/>
            <person name="Seong C.N."/>
        </authorList>
    </citation>
    <scope>NUCLEOTIDE SEQUENCE [LARGE SCALE GENOMIC DNA]</scope>
    <source>
        <strain evidence="4 5">04SU4-P</strain>
    </source>
</reference>
<keyword evidence="2" id="KW-1133">Transmembrane helix</keyword>
<evidence type="ECO:0000256" key="2">
    <source>
        <dbReference type="SAM" id="Phobius"/>
    </source>
</evidence>
<dbReference type="InterPro" id="IPR045531">
    <property type="entry name" value="DUF6468"/>
</dbReference>
<dbReference type="Proteomes" id="UP001271769">
    <property type="component" value="Unassembled WGS sequence"/>
</dbReference>
<organism evidence="4 5">
    <name type="scientific">Dongia rigui</name>
    <dbReference type="NCBI Taxonomy" id="940149"/>
    <lineage>
        <taxon>Bacteria</taxon>
        <taxon>Pseudomonadati</taxon>
        <taxon>Pseudomonadota</taxon>
        <taxon>Alphaproteobacteria</taxon>
        <taxon>Rhodospirillales</taxon>
        <taxon>Dongiaceae</taxon>
        <taxon>Dongia</taxon>
    </lineage>
</organism>
<dbReference type="EMBL" id="JAXCLX010000001">
    <property type="protein sequence ID" value="MDY0870528.1"/>
    <property type="molecule type" value="Genomic_DNA"/>
</dbReference>
<keyword evidence="5" id="KW-1185">Reference proteome</keyword>
<keyword evidence="2" id="KW-0472">Membrane</keyword>
<proteinExistence type="predicted"/>
<accession>A0ABU5DV14</accession>
<name>A0ABU5DV14_9PROT</name>
<evidence type="ECO:0000313" key="4">
    <source>
        <dbReference type="EMBL" id="MDY0870528.1"/>
    </source>
</evidence>
<protein>
    <submittedName>
        <fullName evidence="4">DUF6468 domain-containing protein</fullName>
    </submittedName>
</protein>
<feature type="domain" description="DUF6468" evidence="3">
    <location>
        <begin position="33"/>
        <end position="115"/>
    </location>
</feature>
<feature type="region of interest" description="Disordered" evidence="1">
    <location>
        <begin position="107"/>
        <end position="149"/>
    </location>
</feature>
<dbReference type="Pfam" id="PF20072">
    <property type="entry name" value="DUF6468"/>
    <property type="match status" value="1"/>
</dbReference>
<comment type="caution">
    <text evidence="4">The sequence shown here is derived from an EMBL/GenBank/DDBJ whole genome shotgun (WGS) entry which is preliminary data.</text>
</comment>